<gene>
    <name evidence="1" type="ORF">PHISCL_03557</name>
</gene>
<comment type="caution">
    <text evidence="1">The sequence shown here is derived from an EMBL/GenBank/DDBJ whole genome shotgun (WGS) entry which is preliminary data.</text>
</comment>
<name>A0A3A2ZLV3_9EURO</name>
<dbReference type="EMBL" id="MVGC01000093">
    <property type="protein sequence ID" value="RJE24122.1"/>
    <property type="molecule type" value="Genomic_DNA"/>
</dbReference>
<proteinExistence type="predicted"/>
<evidence type="ECO:0000313" key="1">
    <source>
        <dbReference type="EMBL" id="RJE24122.1"/>
    </source>
</evidence>
<keyword evidence="2" id="KW-1185">Reference proteome</keyword>
<sequence length="78" mass="9261">MPRNANNADRRNAFNRAVNSLQQHENVSCNHQKDDQWAFRSRGSMECEICHDILPEYVFMCRNCLMKVCASCRRNRLR</sequence>
<reference evidence="2" key="1">
    <citation type="submission" date="2017-02" db="EMBL/GenBank/DDBJ databases">
        <authorList>
            <person name="Tafer H."/>
            <person name="Lopandic K."/>
        </authorList>
    </citation>
    <scope>NUCLEOTIDE SEQUENCE [LARGE SCALE GENOMIC DNA]</scope>
    <source>
        <strain evidence="2">CBS 366.77</strain>
    </source>
</reference>
<protein>
    <submittedName>
        <fullName evidence="1">Uncharacterized protein</fullName>
    </submittedName>
</protein>
<accession>A0A3A2ZLV3</accession>
<dbReference type="AlphaFoldDB" id="A0A3A2ZLV3"/>
<dbReference type="OrthoDB" id="10009520at2759"/>
<organism evidence="1 2">
    <name type="scientific">Aspergillus sclerotialis</name>
    <dbReference type="NCBI Taxonomy" id="2070753"/>
    <lineage>
        <taxon>Eukaryota</taxon>
        <taxon>Fungi</taxon>
        <taxon>Dikarya</taxon>
        <taxon>Ascomycota</taxon>
        <taxon>Pezizomycotina</taxon>
        <taxon>Eurotiomycetes</taxon>
        <taxon>Eurotiomycetidae</taxon>
        <taxon>Eurotiales</taxon>
        <taxon>Aspergillaceae</taxon>
        <taxon>Aspergillus</taxon>
        <taxon>Aspergillus subgen. Polypaecilum</taxon>
    </lineage>
</organism>
<dbReference type="Proteomes" id="UP000266188">
    <property type="component" value="Unassembled WGS sequence"/>
</dbReference>
<evidence type="ECO:0000313" key="2">
    <source>
        <dbReference type="Proteomes" id="UP000266188"/>
    </source>
</evidence>